<dbReference type="EMBL" id="JANBVB010000716">
    <property type="protein sequence ID" value="KAJ2892523.1"/>
    <property type="molecule type" value="Genomic_DNA"/>
</dbReference>
<protein>
    <submittedName>
        <fullName evidence="1">Replication factor A protein 2</fullName>
    </submittedName>
</protein>
<comment type="caution">
    <text evidence="1">The sequence shown here is derived from an EMBL/GenBank/DDBJ whole genome shotgun (WGS) entry which is preliminary data.</text>
</comment>
<dbReference type="Proteomes" id="UP001139981">
    <property type="component" value="Unassembled WGS sequence"/>
</dbReference>
<keyword evidence="2" id="KW-1185">Reference proteome</keyword>
<evidence type="ECO:0000313" key="2">
    <source>
        <dbReference type="Proteomes" id="UP001139981"/>
    </source>
</evidence>
<name>A0ACC1M202_9FUNG</name>
<reference evidence="1" key="1">
    <citation type="submission" date="2022-07" db="EMBL/GenBank/DDBJ databases">
        <title>Phylogenomic reconstructions and comparative analyses of Kickxellomycotina fungi.</title>
        <authorList>
            <person name="Reynolds N.K."/>
            <person name="Stajich J.E."/>
            <person name="Barry K."/>
            <person name="Grigoriev I.V."/>
            <person name="Crous P."/>
            <person name="Smith M.E."/>
        </authorList>
    </citation>
    <scope>NUCLEOTIDE SEQUENCE</scope>
    <source>
        <strain evidence="1">CBS 190363</strain>
    </source>
</reference>
<organism evidence="1 2">
    <name type="scientific">Coemansia aciculifera</name>
    <dbReference type="NCBI Taxonomy" id="417176"/>
    <lineage>
        <taxon>Eukaryota</taxon>
        <taxon>Fungi</taxon>
        <taxon>Fungi incertae sedis</taxon>
        <taxon>Zoopagomycota</taxon>
        <taxon>Kickxellomycotina</taxon>
        <taxon>Kickxellomycetes</taxon>
        <taxon>Kickxellales</taxon>
        <taxon>Kickxellaceae</taxon>
        <taxon>Coemansia</taxon>
    </lineage>
</organism>
<sequence>MSFGNINQHGDGHDSYGSGGGGSKGSGGGWMSGGGGGGDEDNKTRGGYKNQTLRPVTIKQLVEVPAPSGDMPITIDGAEVKNVTFVGVVRSVLLQPINVIYSIEDGTGKIDVRVWIGGSDNSGDMGDDDQGGMSNQMADPNITVGKYVRVYGELRFFNGKRSLNSHKVRLVTDHNEITYHGMEAIYVHLTKTRGPAPALQKSGAHASAGYGQGAGNSSLYSSGGAMGGYGGMSGGNQGLTPVQAAILDVIKVSSTGSEGLTINVIQQRLAGRYDGNQVTHTVDWLIGEGHLYNTIDDNHVQSTTMNG</sequence>
<proteinExistence type="predicted"/>
<accession>A0ACC1M202</accession>
<gene>
    <name evidence="1" type="primary">ssb2</name>
    <name evidence="1" type="ORF">IWW38_003194</name>
</gene>
<evidence type="ECO:0000313" key="1">
    <source>
        <dbReference type="EMBL" id="KAJ2892523.1"/>
    </source>
</evidence>